<name>A0A964TDV8_9FLAO</name>
<feature type="region of interest" description="Disordered" evidence="1">
    <location>
        <begin position="1"/>
        <end position="20"/>
    </location>
</feature>
<sequence>MRPLKRKEFGKNEKDTSQNSAGPNLRWRLLETFGEYCSYCEMPIGQLEIEHHKLHRKWRKTLERKDWKHLLLICNDCRRHLNRAKLNATDLSKYLWPDTDLTFSLHPDHTPFLYEKILIEYKITDGSKALSTEEKYFVAIRANPKLKPSIYKKAQKTIDLFELNTPHFSHSNHTVSIPLKDHMQLVDHRAQQRLNAWHEAETAVDRWKTISSKNQILKQHTQIRDHFRNLITMTAQAKGNWSVWMTVFWREFKDRELISDLFVQRKGKDHFHFPGTHKAILKYE</sequence>
<reference evidence="2" key="1">
    <citation type="submission" date="2020-01" db="EMBL/GenBank/DDBJ databases">
        <title>Muricauda ochracea sp. nov., isolated from a tidal flat of Garorim bay in Korea.</title>
        <authorList>
            <person name="Kim D."/>
            <person name="Yoo Y."/>
            <person name="Kim J.-J."/>
        </authorList>
    </citation>
    <scope>NUCLEOTIDE SEQUENCE</scope>
    <source>
        <strain evidence="2">JGD-17</strain>
    </source>
</reference>
<evidence type="ECO:0000313" key="2">
    <source>
        <dbReference type="EMBL" id="NAY93094.1"/>
    </source>
</evidence>
<accession>A0A964TDV8</accession>
<dbReference type="AlphaFoldDB" id="A0A964TDV8"/>
<evidence type="ECO:0000313" key="3">
    <source>
        <dbReference type="Proteomes" id="UP000667650"/>
    </source>
</evidence>
<gene>
    <name evidence="2" type="ORF">GTQ34_14330</name>
</gene>
<protein>
    <submittedName>
        <fullName evidence="2">Uncharacterized protein</fullName>
    </submittedName>
</protein>
<proteinExistence type="predicted"/>
<dbReference type="Proteomes" id="UP000667650">
    <property type="component" value="Unassembled WGS sequence"/>
</dbReference>
<dbReference type="EMBL" id="JAAABI010000006">
    <property type="protein sequence ID" value="NAY93094.1"/>
    <property type="molecule type" value="Genomic_DNA"/>
</dbReference>
<feature type="compositionally biased region" description="Basic and acidic residues" evidence="1">
    <location>
        <begin position="1"/>
        <end position="16"/>
    </location>
</feature>
<comment type="caution">
    <text evidence="2">The sequence shown here is derived from an EMBL/GenBank/DDBJ whole genome shotgun (WGS) entry which is preliminary data.</text>
</comment>
<dbReference type="RefSeq" id="WP_166524507.1">
    <property type="nucleotide sequence ID" value="NZ_JAAABI010000006.1"/>
</dbReference>
<keyword evidence="3" id="KW-1185">Reference proteome</keyword>
<organism evidence="2 3">
    <name type="scientific">Flagellimonas ochracea</name>
    <dbReference type="NCBI Taxonomy" id="2696472"/>
    <lineage>
        <taxon>Bacteria</taxon>
        <taxon>Pseudomonadati</taxon>
        <taxon>Bacteroidota</taxon>
        <taxon>Flavobacteriia</taxon>
        <taxon>Flavobacteriales</taxon>
        <taxon>Flavobacteriaceae</taxon>
        <taxon>Flagellimonas</taxon>
    </lineage>
</organism>
<evidence type="ECO:0000256" key="1">
    <source>
        <dbReference type="SAM" id="MobiDB-lite"/>
    </source>
</evidence>